<dbReference type="InterPro" id="IPR024654">
    <property type="entry name" value="Calcineurin-like_PHP_lpxH"/>
</dbReference>
<accession>M1P0E8</accession>
<dbReference type="GO" id="GO:0016791">
    <property type="term" value="F:phosphatase activity"/>
    <property type="evidence" value="ECO:0007669"/>
    <property type="project" value="TreeGrafter"/>
</dbReference>
<dbReference type="AlphaFoldDB" id="M1P0E8"/>
<dbReference type="CDD" id="cd00838">
    <property type="entry name" value="MPP_superfamily"/>
    <property type="match status" value="1"/>
</dbReference>
<reference evidence="2" key="1">
    <citation type="journal article" date="2013" name="Syst. Appl. Microbiol.">
        <title>New insights into the archaeal diversity of a hypersaline microbial mat obtained by a metagenomic approach.</title>
        <authorList>
            <person name="Lopez-Lopez A."/>
            <person name="Richter M."/>
            <person name="Pena A."/>
            <person name="Tamames J."/>
            <person name="Rossello-Mora R."/>
        </authorList>
    </citation>
    <scope>NUCLEOTIDE SEQUENCE</scope>
</reference>
<evidence type="ECO:0000313" key="2">
    <source>
        <dbReference type="EMBL" id="AGF92831.1"/>
    </source>
</evidence>
<evidence type="ECO:0000259" key="1">
    <source>
        <dbReference type="Pfam" id="PF12850"/>
    </source>
</evidence>
<dbReference type="PANTHER" id="PTHR42850">
    <property type="entry name" value="METALLOPHOSPHOESTERASE"/>
    <property type="match status" value="1"/>
</dbReference>
<dbReference type="EMBL" id="JX684073">
    <property type="protein sequence ID" value="AGF92831.1"/>
    <property type="molecule type" value="Genomic_DNA"/>
</dbReference>
<dbReference type="InterPro" id="IPR050126">
    <property type="entry name" value="Ap4A_hydrolase"/>
</dbReference>
<sequence length="250" mass="28414">MKLGLISDVHANLEALETVLGFFEKKEIDEIFCCGDLVGYGPEPGKVIEKLKARGAFSVRGNHDHLATKKRPPSNFNPKAASAIEWTKEKLTSSQKSFLEDLNKFEKPKNSDIKASHGAFSDPLWGYVIRPSDAYLEFQKDEERPRYRLMGHSHLPVLYAYDGEDVSRHRPNENESFTFKKGERYIINPGSIGQPRDGNWKSSLAVMEFENGEPHKVSFYRLSYPVEKTREKILEAGLPKELGDRLLSGR</sequence>
<dbReference type="SUPFAM" id="SSF56300">
    <property type="entry name" value="Metallo-dependent phosphatases"/>
    <property type="match status" value="1"/>
</dbReference>
<dbReference type="InterPro" id="IPR029052">
    <property type="entry name" value="Metallo-depent_PP-like"/>
</dbReference>
<protein>
    <submittedName>
        <fullName evidence="2">Phosphoesterase MJ0912</fullName>
    </submittedName>
</protein>
<dbReference type="Gene3D" id="3.60.21.10">
    <property type="match status" value="1"/>
</dbReference>
<dbReference type="InterPro" id="IPR011152">
    <property type="entry name" value="Pesterase_MJ0912"/>
</dbReference>
<feature type="domain" description="Calcineurin-like phosphoesterase" evidence="1">
    <location>
        <begin position="1"/>
        <end position="211"/>
    </location>
</feature>
<gene>
    <name evidence="2" type="ORF">FLSS-1_0019</name>
</gene>
<dbReference type="Pfam" id="PF12850">
    <property type="entry name" value="Metallophos_2"/>
    <property type="match status" value="1"/>
</dbReference>
<organism evidence="2">
    <name type="scientific">uncultured organism</name>
    <dbReference type="NCBI Taxonomy" id="155900"/>
    <lineage>
        <taxon>unclassified sequences</taxon>
        <taxon>environmental samples</taxon>
    </lineage>
</organism>
<proteinExistence type="predicted"/>
<name>M1P0E8_9ZZZZ</name>
<dbReference type="PIRSF" id="PIRSF000883">
    <property type="entry name" value="Pesterase_MJ0912"/>
    <property type="match status" value="1"/>
</dbReference>
<dbReference type="PANTHER" id="PTHR42850:SF2">
    <property type="entry name" value="BLL5683 PROTEIN"/>
    <property type="match status" value="1"/>
</dbReference>